<dbReference type="InterPro" id="IPR002661">
    <property type="entry name" value="Ribosome_recyc_fac"/>
</dbReference>
<accession>X1F891</accession>
<dbReference type="Pfam" id="PF01765">
    <property type="entry name" value="RRF"/>
    <property type="match status" value="1"/>
</dbReference>
<gene>
    <name evidence="4" type="ORF">S03H2_13986</name>
</gene>
<evidence type="ECO:0000259" key="3">
    <source>
        <dbReference type="Pfam" id="PF01765"/>
    </source>
</evidence>
<proteinExistence type="inferred from homology"/>
<dbReference type="GO" id="GO:0043023">
    <property type="term" value="F:ribosomal large subunit binding"/>
    <property type="evidence" value="ECO:0007669"/>
    <property type="project" value="TreeGrafter"/>
</dbReference>
<organism evidence="4">
    <name type="scientific">marine sediment metagenome</name>
    <dbReference type="NCBI Taxonomy" id="412755"/>
    <lineage>
        <taxon>unclassified sequences</taxon>
        <taxon>metagenomes</taxon>
        <taxon>ecological metagenomes</taxon>
    </lineage>
</organism>
<comment type="caution">
    <text evidence="4">The sequence shown here is derived from an EMBL/GenBank/DDBJ whole genome shotgun (WGS) entry which is preliminary data.</text>
</comment>
<keyword evidence="2" id="KW-0648">Protein biosynthesis</keyword>
<dbReference type="GO" id="GO:0006412">
    <property type="term" value="P:translation"/>
    <property type="evidence" value="ECO:0007669"/>
    <property type="project" value="UniProtKB-KW"/>
</dbReference>
<reference evidence="4" key="1">
    <citation type="journal article" date="2014" name="Front. Microbiol.">
        <title>High frequency of phylogenetically diverse reductive dehalogenase-homologous genes in deep subseafloor sedimentary metagenomes.</title>
        <authorList>
            <person name="Kawai M."/>
            <person name="Futagami T."/>
            <person name="Toyoda A."/>
            <person name="Takaki Y."/>
            <person name="Nishi S."/>
            <person name="Hori S."/>
            <person name="Arai W."/>
            <person name="Tsubouchi T."/>
            <person name="Morono Y."/>
            <person name="Uchiyama I."/>
            <person name="Ito T."/>
            <person name="Fujiyama A."/>
            <person name="Inagaki F."/>
            <person name="Takami H."/>
        </authorList>
    </citation>
    <scope>NUCLEOTIDE SEQUENCE</scope>
    <source>
        <strain evidence="4">Expedition CK06-06</strain>
    </source>
</reference>
<dbReference type="CDD" id="cd00520">
    <property type="entry name" value="RRF"/>
    <property type="match status" value="1"/>
</dbReference>
<dbReference type="NCBIfam" id="TIGR00496">
    <property type="entry name" value="frr"/>
    <property type="match status" value="1"/>
</dbReference>
<dbReference type="HAMAP" id="MF_00040">
    <property type="entry name" value="RRF"/>
    <property type="match status" value="1"/>
</dbReference>
<dbReference type="FunFam" id="3.30.1360.40:FF:000001">
    <property type="entry name" value="Ribosome-recycling factor"/>
    <property type="match status" value="1"/>
</dbReference>
<protein>
    <recommendedName>
        <fullName evidence="3">Ribosome recycling factor domain-containing protein</fullName>
    </recommendedName>
</protein>
<dbReference type="InterPro" id="IPR036191">
    <property type="entry name" value="RRF_sf"/>
</dbReference>
<name>X1F891_9ZZZZ</name>
<evidence type="ECO:0000256" key="2">
    <source>
        <dbReference type="ARBA" id="ARBA00022917"/>
    </source>
</evidence>
<feature type="domain" description="Ribosome recycling factor" evidence="3">
    <location>
        <begin position="21"/>
        <end position="182"/>
    </location>
</feature>
<dbReference type="SUPFAM" id="SSF55194">
    <property type="entry name" value="Ribosome recycling factor, RRF"/>
    <property type="match status" value="1"/>
</dbReference>
<dbReference type="InterPro" id="IPR023584">
    <property type="entry name" value="Ribosome_recyc_fac_dom"/>
</dbReference>
<dbReference type="EMBL" id="BARU01007092">
    <property type="protein sequence ID" value="GAH41172.1"/>
    <property type="molecule type" value="Genomic_DNA"/>
</dbReference>
<dbReference type="Gene3D" id="1.10.132.20">
    <property type="entry name" value="Ribosome-recycling factor"/>
    <property type="match status" value="1"/>
</dbReference>
<dbReference type="PANTHER" id="PTHR20982:SF3">
    <property type="entry name" value="MITOCHONDRIAL RIBOSOME RECYCLING FACTOR PSEUDO 1"/>
    <property type="match status" value="1"/>
</dbReference>
<dbReference type="AlphaFoldDB" id="X1F891"/>
<evidence type="ECO:0000313" key="4">
    <source>
        <dbReference type="EMBL" id="GAH41172.1"/>
    </source>
</evidence>
<sequence>MVNEVFIELSSEMQKASDGLARELATIRSGRASPALVETILVDYQGAAAPIRQIASISIPEASLIVIQPWDRTSLRNIEKAILRANVGLNPSTDGNVVRIVIPSLTEERRVELAKLVSKRVEERRVVLRNIRRDGIGKLRQMEKSKQISQDELTNAIKKVDEISDSFIDKVNEIGNNKEKEIREL</sequence>
<comment type="similarity">
    <text evidence="1">Belongs to the RRF family.</text>
</comment>
<dbReference type="Gene3D" id="3.30.1360.40">
    <property type="match status" value="1"/>
</dbReference>
<evidence type="ECO:0000256" key="1">
    <source>
        <dbReference type="ARBA" id="ARBA00005912"/>
    </source>
</evidence>
<dbReference type="PANTHER" id="PTHR20982">
    <property type="entry name" value="RIBOSOME RECYCLING FACTOR"/>
    <property type="match status" value="1"/>
</dbReference>